<keyword evidence="2 4" id="KW-0539">Nucleus</keyword>
<dbReference type="PANTHER" id="PTHR31319">
    <property type="entry name" value="ZINC FINGER PROTEIN CONSTANS-LIKE 4"/>
    <property type="match status" value="1"/>
</dbReference>
<keyword evidence="9" id="KW-1185">Reference proteome</keyword>
<feature type="compositionally biased region" description="Basic and acidic residues" evidence="5">
    <location>
        <begin position="45"/>
        <end position="61"/>
    </location>
</feature>
<dbReference type="InterPro" id="IPR000315">
    <property type="entry name" value="Znf_B-box"/>
</dbReference>
<dbReference type="Proteomes" id="UP000009170">
    <property type="component" value="Unassembled WGS sequence"/>
</dbReference>
<proteinExistence type="predicted"/>
<dbReference type="KEGG" id="ota:OT_ostta09g01510"/>
<evidence type="ECO:0000256" key="3">
    <source>
        <dbReference type="PROSITE-ProRule" id="PRU00024"/>
    </source>
</evidence>
<comment type="caution">
    <text evidence="8">The sequence shown here is derived from an EMBL/GenBank/DDBJ whole genome shotgun (WGS) entry which is preliminary data.</text>
</comment>
<dbReference type="STRING" id="70448.Q011X0"/>
<evidence type="ECO:0000313" key="8">
    <source>
        <dbReference type="EMBL" id="CAL55310.1"/>
    </source>
</evidence>
<keyword evidence="3" id="KW-0863">Zinc-finger</keyword>
<keyword evidence="3" id="KW-0479">Metal-binding</keyword>
<dbReference type="PROSITE" id="PS50119">
    <property type="entry name" value="ZF_BBOX"/>
    <property type="match status" value="1"/>
</dbReference>
<dbReference type="PROSITE" id="PS51017">
    <property type="entry name" value="CCT"/>
    <property type="match status" value="1"/>
</dbReference>
<reference evidence="9" key="1">
    <citation type="journal article" date="2006" name="Proc. Natl. Acad. Sci. U.S.A.">
        <title>Genome analysis of the smallest free-living eukaryote Ostreococcus tauri unveils many unique features.</title>
        <authorList>
            <person name="Derelle E."/>
            <person name="Ferraz C."/>
            <person name="Rombauts S."/>
            <person name="Rouze P."/>
            <person name="Worden A.Z."/>
            <person name="Robbens S."/>
            <person name="Partensky F."/>
            <person name="Degroeve S."/>
            <person name="Echeynie S."/>
            <person name="Cooke R."/>
            <person name="Saeys Y."/>
            <person name="Wuyts J."/>
            <person name="Jabbari K."/>
            <person name="Bowler C."/>
            <person name="Panaud O."/>
            <person name="Piegu B."/>
            <person name="Ball S.G."/>
            <person name="Ral J.-P."/>
            <person name="Bouget F.-Y."/>
            <person name="Piganeau G."/>
            <person name="De Baets B."/>
            <person name="Picard A."/>
            <person name="Delseny M."/>
            <person name="Demaille J."/>
            <person name="Van de Peer Y."/>
            <person name="Moreau H."/>
        </authorList>
    </citation>
    <scope>NUCLEOTIDE SEQUENCE [LARGE SCALE GENOMIC DNA]</scope>
    <source>
        <strain evidence="9">OTTH 0595 / CCAP 157/2 / RCC745</strain>
    </source>
</reference>
<dbReference type="FunCoup" id="Q011X0">
    <property type="interactions" value="221"/>
</dbReference>
<evidence type="ECO:0000259" key="6">
    <source>
        <dbReference type="PROSITE" id="PS50119"/>
    </source>
</evidence>
<organism evidence="8 9">
    <name type="scientific">Ostreococcus tauri</name>
    <name type="common">Marine green alga</name>
    <dbReference type="NCBI Taxonomy" id="70448"/>
    <lineage>
        <taxon>Eukaryota</taxon>
        <taxon>Viridiplantae</taxon>
        <taxon>Chlorophyta</taxon>
        <taxon>Mamiellophyceae</taxon>
        <taxon>Mamiellales</taxon>
        <taxon>Bathycoccaceae</taxon>
        <taxon>Ostreococcus</taxon>
    </lineage>
</organism>
<dbReference type="Pfam" id="PF00643">
    <property type="entry name" value="zf-B_box"/>
    <property type="match status" value="1"/>
</dbReference>
<name>Q011X0_OSTTA</name>
<reference evidence="8 9" key="2">
    <citation type="journal article" date="2014" name="BMC Genomics">
        <title>An improved genome of the model marine alga Ostreococcus tauri unfolds by assessing Illumina de novo assemblies.</title>
        <authorList>
            <person name="Blanc-Mathieu R."/>
            <person name="Verhelst B."/>
            <person name="Derelle E."/>
            <person name="Rombauts S."/>
            <person name="Bouget F.Y."/>
            <person name="Carre I."/>
            <person name="Chateau A."/>
            <person name="Eyre-Walker A."/>
            <person name="Grimsley N."/>
            <person name="Moreau H."/>
            <person name="Piegu B."/>
            <person name="Rivals E."/>
            <person name="Schackwitz W."/>
            <person name="Van de Peer Y."/>
            <person name="Piganeau G."/>
        </authorList>
    </citation>
    <scope>NUCLEOTIDE SEQUENCE [LARGE SCALE GENOMIC DNA]</scope>
    <source>
        <strain evidence="9">OTTH 0595 / CCAP 157/2 / RCC745</strain>
    </source>
</reference>
<dbReference type="GO" id="GO:0008270">
    <property type="term" value="F:zinc ion binding"/>
    <property type="evidence" value="ECO:0007669"/>
    <property type="project" value="UniProtKB-KW"/>
</dbReference>
<evidence type="ECO:0000256" key="2">
    <source>
        <dbReference type="ARBA" id="ARBA00023242"/>
    </source>
</evidence>
<dbReference type="RefSeq" id="XP_003081141.1">
    <property type="nucleotide sequence ID" value="XM_003081093.1"/>
</dbReference>
<dbReference type="InterPro" id="IPR045281">
    <property type="entry name" value="CONSTANS-like"/>
</dbReference>
<dbReference type="SMART" id="SM00336">
    <property type="entry name" value="BBOX"/>
    <property type="match status" value="1"/>
</dbReference>
<feature type="region of interest" description="Disordered" evidence="5">
    <location>
        <begin position="39"/>
        <end position="73"/>
    </location>
</feature>
<dbReference type="OrthoDB" id="153872at2759"/>
<dbReference type="InterPro" id="IPR010402">
    <property type="entry name" value="CCT_domain"/>
</dbReference>
<evidence type="ECO:0000256" key="4">
    <source>
        <dbReference type="PROSITE-ProRule" id="PRU00357"/>
    </source>
</evidence>
<feature type="domain" description="B box-type" evidence="6">
    <location>
        <begin position="1"/>
        <end position="47"/>
    </location>
</feature>
<dbReference type="PANTHER" id="PTHR31319:SF77">
    <property type="entry name" value="ZINC FINGER PROTEIN CONSTANS-LIKE 4"/>
    <property type="match status" value="1"/>
</dbReference>
<accession>Q011X0</accession>
<dbReference type="EMBL" id="CAID01000009">
    <property type="protein sequence ID" value="CAL55310.1"/>
    <property type="molecule type" value="Genomic_DNA"/>
</dbReference>
<dbReference type="InParanoid" id="Q011X0"/>
<feature type="region of interest" description="Disordered" evidence="5">
    <location>
        <begin position="118"/>
        <end position="139"/>
    </location>
</feature>
<keyword evidence="3" id="KW-0862">Zinc</keyword>
<evidence type="ECO:0000256" key="1">
    <source>
        <dbReference type="ARBA" id="ARBA00004123"/>
    </source>
</evidence>
<feature type="domain" description="CCT" evidence="7">
    <location>
        <begin position="253"/>
        <end position="295"/>
    </location>
</feature>
<dbReference type="OMA" id="NAHERNS"/>
<evidence type="ECO:0000256" key="5">
    <source>
        <dbReference type="SAM" id="MobiDB-lite"/>
    </source>
</evidence>
<comment type="subcellular location">
    <subcellularLocation>
        <location evidence="1 4">Nucleus</location>
    </subcellularLocation>
</comment>
<dbReference type="AlphaFoldDB" id="Q011X0"/>
<dbReference type="Pfam" id="PF06203">
    <property type="entry name" value="CCT"/>
    <property type="match status" value="1"/>
</dbReference>
<dbReference type="GeneID" id="9831718"/>
<evidence type="ECO:0000313" key="9">
    <source>
        <dbReference type="Proteomes" id="UP000009170"/>
    </source>
</evidence>
<dbReference type="GO" id="GO:0005634">
    <property type="term" value="C:nucleus"/>
    <property type="evidence" value="ECO:0007669"/>
    <property type="project" value="UniProtKB-SubCell"/>
</dbReference>
<protein>
    <submittedName>
        <fullName evidence="8">Zinc finger, B-box</fullName>
    </submittedName>
</protein>
<gene>
    <name evidence="8" type="ORF">OT_ostta09g01510</name>
</gene>
<evidence type="ECO:0000259" key="7">
    <source>
        <dbReference type="PROSITE" id="PS51017"/>
    </source>
</evidence>
<sequence length="405" mass="44977">MGTTCAACARRRATVYCAADDCALCAACDASVHSANSVAARHKRVPIEEREDTDGNAHERNSAGSDTARYEQRRSFDRDVEMSYVRRTKGDSVNSVHADEWDVAEFLNLDELEHGRRVNLEPRNPRDSSNSDTILQDDPLGSLLDMDARDVSEFSFHQADVASISAALNTVYSESRGENRTDGGDDGGELNLAFTRAHARDHFAPKPSPLGQGTPALQYAGCANIPQNPKVQVPGDFFHGVPKRVVSKERQAQLDRYRAKRERRLLGLNKQTVRYDGRQKLANARVRVKGRFVKVSPEEKRAVIKSYQSCPDLSAMVDSASTEKRSIFADDSVKWSRRAFGRSSDDSATSIDEYAMNRLDTVSTIESRDKGIEKLEPHVLNGLRRGLGQTRHSQSEICLYELAGV</sequence>